<dbReference type="PANTHER" id="PTHR43156">
    <property type="entry name" value="STAGE II SPORULATION PROTEIN E-RELATED"/>
    <property type="match status" value="1"/>
</dbReference>
<evidence type="ECO:0000259" key="2">
    <source>
        <dbReference type="SMART" id="SM00331"/>
    </source>
</evidence>
<dbReference type="Proteomes" id="UP001592530">
    <property type="component" value="Unassembled WGS sequence"/>
</dbReference>
<dbReference type="EC" id="3.1.3.16" evidence="3"/>
<dbReference type="InterPro" id="IPR036457">
    <property type="entry name" value="PPM-type-like_dom_sf"/>
</dbReference>
<keyword evidence="1 3" id="KW-0378">Hydrolase</keyword>
<dbReference type="InterPro" id="IPR052016">
    <property type="entry name" value="Bact_Sigma-Reg"/>
</dbReference>
<dbReference type="InterPro" id="IPR001932">
    <property type="entry name" value="PPM-type_phosphatase-like_dom"/>
</dbReference>
<dbReference type="SMART" id="SM00331">
    <property type="entry name" value="PP2C_SIG"/>
    <property type="match status" value="1"/>
</dbReference>
<name>A0ABV6WWA5_9ACTN</name>
<dbReference type="RefSeq" id="WP_380549753.1">
    <property type="nucleotide sequence ID" value="NZ_JBHEZY010000002.1"/>
</dbReference>
<proteinExistence type="predicted"/>
<dbReference type="GO" id="GO:0004722">
    <property type="term" value="F:protein serine/threonine phosphatase activity"/>
    <property type="evidence" value="ECO:0007669"/>
    <property type="project" value="UniProtKB-EC"/>
</dbReference>
<evidence type="ECO:0000256" key="1">
    <source>
        <dbReference type="ARBA" id="ARBA00022801"/>
    </source>
</evidence>
<protein>
    <submittedName>
        <fullName evidence="3">PP2C family protein-serine/threonine phosphatase</fullName>
        <ecNumber evidence="3">3.1.3.16</ecNumber>
    </submittedName>
</protein>
<dbReference type="InterPro" id="IPR003018">
    <property type="entry name" value="GAF"/>
</dbReference>
<gene>
    <name evidence="3" type="ORF">ACEZDB_06505</name>
</gene>
<comment type="caution">
    <text evidence="3">The sequence shown here is derived from an EMBL/GenBank/DDBJ whole genome shotgun (WGS) entry which is preliminary data.</text>
</comment>
<dbReference type="Pfam" id="PF07228">
    <property type="entry name" value="SpoIIE"/>
    <property type="match status" value="1"/>
</dbReference>
<dbReference type="PANTHER" id="PTHR43156:SF2">
    <property type="entry name" value="STAGE II SPORULATION PROTEIN E"/>
    <property type="match status" value="1"/>
</dbReference>
<dbReference type="SUPFAM" id="SSF55781">
    <property type="entry name" value="GAF domain-like"/>
    <property type="match status" value="1"/>
</dbReference>
<accession>A0ABV6WWA5</accession>
<dbReference type="EMBL" id="JBHEZY010000002">
    <property type="protein sequence ID" value="MFC1430313.1"/>
    <property type="molecule type" value="Genomic_DNA"/>
</dbReference>
<feature type="domain" description="PPM-type phosphatase" evidence="2">
    <location>
        <begin position="266"/>
        <end position="489"/>
    </location>
</feature>
<evidence type="ECO:0000313" key="3">
    <source>
        <dbReference type="EMBL" id="MFC1430313.1"/>
    </source>
</evidence>
<dbReference type="InterPro" id="IPR029016">
    <property type="entry name" value="GAF-like_dom_sf"/>
</dbReference>
<dbReference type="Pfam" id="PF01590">
    <property type="entry name" value="GAF"/>
    <property type="match status" value="1"/>
</dbReference>
<sequence>MTSTPEREGAAGEKARGYPLTATAGRDYWRASGLDRELRAVSARISGYRGRRRVDPVRLRAELNRTLFQLEDTERQLRACLRELEVRADRAAETGRAALRRLDTVCRITALLVDERQGGEAALLDGAVRLLAEEFGARVSAFLADGTADGAAGEEAPHEVATAGREGGLRQVLTAAASAADRVHRTGRPLLRPGAVLGVPLCAGGRTIGSLIMLRSDDFVIQELGLVQELGRQLALALWSERRRRQQADAAQLLQSSLLPAALPSVPGVQVAAGYLPPRGGAAVGGDFYDVFPVRDGWGLLLGDICGKGEEAAAVTAVVRHGTRALSVWEPCPERVLEQVGQVMALQNTTDRFATAVFARLRFEPTCGPGAVRLGVASAGHLPAAVVRADGEVSFLKGGGCPIGIAGLSEVAVEETVLQAGDALLLYSDGATEARDREGRFFDERGLAAVLAETAGMSAEALVRAVEQRVLDFAGGAPQDDMALLAVRVDPDPADPKPADPKPLDPG</sequence>
<dbReference type="SUPFAM" id="SSF81606">
    <property type="entry name" value="PP2C-like"/>
    <property type="match status" value="1"/>
</dbReference>
<dbReference type="Gene3D" id="3.60.40.10">
    <property type="entry name" value="PPM-type phosphatase domain"/>
    <property type="match status" value="1"/>
</dbReference>
<dbReference type="Gene3D" id="3.30.450.40">
    <property type="match status" value="1"/>
</dbReference>
<organism evidence="3 4">
    <name type="scientific">Streptacidiphilus alkalitolerans</name>
    <dbReference type="NCBI Taxonomy" id="3342712"/>
    <lineage>
        <taxon>Bacteria</taxon>
        <taxon>Bacillati</taxon>
        <taxon>Actinomycetota</taxon>
        <taxon>Actinomycetes</taxon>
        <taxon>Kitasatosporales</taxon>
        <taxon>Streptomycetaceae</taxon>
        <taxon>Streptacidiphilus</taxon>
    </lineage>
</organism>
<evidence type="ECO:0000313" key="4">
    <source>
        <dbReference type="Proteomes" id="UP001592530"/>
    </source>
</evidence>
<reference evidence="3 4" key="1">
    <citation type="submission" date="2024-09" db="EMBL/GenBank/DDBJ databases">
        <authorList>
            <person name="Lee S.D."/>
        </authorList>
    </citation>
    <scope>NUCLEOTIDE SEQUENCE [LARGE SCALE GENOMIC DNA]</scope>
    <source>
        <strain evidence="3 4">N1-3</strain>
    </source>
</reference>